<feature type="transmembrane region" description="Helical" evidence="10">
    <location>
        <begin position="370"/>
        <end position="396"/>
    </location>
</feature>
<dbReference type="PANTHER" id="PTHR48020">
    <property type="entry name" value="PROTON MYO-INOSITOL COTRANSPORTER"/>
    <property type="match status" value="1"/>
</dbReference>
<organism evidence="12 13">
    <name type="scientific">Terriglobus albidus</name>
    <dbReference type="NCBI Taxonomy" id="1592106"/>
    <lineage>
        <taxon>Bacteria</taxon>
        <taxon>Pseudomonadati</taxon>
        <taxon>Acidobacteriota</taxon>
        <taxon>Terriglobia</taxon>
        <taxon>Terriglobales</taxon>
        <taxon>Acidobacteriaceae</taxon>
        <taxon>Terriglobus</taxon>
    </lineage>
</organism>
<keyword evidence="5" id="KW-0762">Sugar transport</keyword>
<dbReference type="InterPro" id="IPR050814">
    <property type="entry name" value="Myo-inositol_Transporter"/>
</dbReference>
<dbReference type="AlphaFoldDB" id="A0A5B9EBK9"/>
<feature type="transmembrane region" description="Helical" evidence="10">
    <location>
        <begin position="278"/>
        <end position="300"/>
    </location>
</feature>
<dbReference type="CDD" id="cd17359">
    <property type="entry name" value="MFS_XylE_like"/>
    <property type="match status" value="1"/>
</dbReference>
<feature type="transmembrane region" description="Helical" evidence="10">
    <location>
        <begin position="21"/>
        <end position="41"/>
    </location>
</feature>
<evidence type="ECO:0000256" key="4">
    <source>
        <dbReference type="ARBA" id="ARBA00022475"/>
    </source>
</evidence>
<dbReference type="PROSITE" id="PS50850">
    <property type="entry name" value="MFS"/>
    <property type="match status" value="1"/>
</dbReference>
<feature type="transmembrane region" description="Helical" evidence="10">
    <location>
        <begin position="345"/>
        <end position="364"/>
    </location>
</feature>
<comment type="subcellular location">
    <subcellularLocation>
        <location evidence="1">Cell membrane</location>
        <topology evidence="1">Multi-pass membrane protein</topology>
    </subcellularLocation>
</comment>
<feature type="domain" description="Major facilitator superfamily (MFS) profile" evidence="11">
    <location>
        <begin position="25"/>
        <end position="462"/>
    </location>
</feature>
<name>A0A5B9EBK9_9BACT</name>
<comment type="similarity">
    <text evidence="2 9">Belongs to the major facilitator superfamily. Sugar transporter (TC 2.A.1.1) family.</text>
</comment>
<evidence type="ECO:0000256" key="6">
    <source>
        <dbReference type="ARBA" id="ARBA00022692"/>
    </source>
</evidence>
<feature type="transmembrane region" description="Helical" evidence="10">
    <location>
        <begin position="315"/>
        <end position="338"/>
    </location>
</feature>
<dbReference type="InterPro" id="IPR003663">
    <property type="entry name" value="Sugar/inositol_transpt"/>
</dbReference>
<dbReference type="PROSITE" id="PS00216">
    <property type="entry name" value="SUGAR_TRANSPORT_1"/>
    <property type="match status" value="1"/>
</dbReference>
<dbReference type="Proteomes" id="UP000321820">
    <property type="component" value="Chromosome"/>
</dbReference>
<gene>
    <name evidence="12" type="ORF">FTW19_17070</name>
</gene>
<keyword evidence="7 10" id="KW-1133">Transmembrane helix</keyword>
<dbReference type="KEGG" id="talb:FTW19_17070"/>
<evidence type="ECO:0000313" key="12">
    <source>
        <dbReference type="EMBL" id="QEE29558.1"/>
    </source>
</evidence>
<dbReference type="GO" id="GO:0022857">
    <property type="term" value="F:transmembrane transporter activity"/>
    <property type="evidence" value="ECO:0007669"/>
    <property type="project" value="InterPro"/>
</dbReference>
<feature type="transmembrane region" description="Helical" evidence="10">
    <location>
        <begin position="92"/>
        <end position="111"/>
    </location>
</feature>
<evidence type="ECO:0000256" key="3">
    <source>
        <dbReference type="ARBA" id="ARBA00022448"/>
    </source>
</evidence>
<dbReference type="OrthoDB" id="9783823at2"/>
<proteinExistence type="inferred from homology"/>
<dbReference type="GO" id="GO:0005886">
    <property type="term" value="C:plasma membrane"/>
    <property type="evidence" value="ECO:0007669"/>
    <property type="project" value="UniProtKB-SubCell"/>
</dbReference>
<evidence type="ECO:0000313" key="13">
    <source>
        <dbReference type="Proteomes" id="UP000321820"/>
    </source>
</evidence>
<feature type="transmembrane region" description="Helical" evidence="10">
    <location>
        <begin position="150"/>
        <end position="172"/>
    </location>
</feature>
<keyword evidence="8 10" id="KW-0472">Membrane</keyword>
<protein>
    <submittedName>
        <fullName evidence="12">Sugar porter family MFS transporter</fullName>
    </submittedName>
</protein>
<evidence type="ECO:0000256" key="1">
    <source>
        <dbReference type="ARBA" id="ARBA00004651"/>
    </source>
</evidence>
<accession>A0A5B9EBK9</accession>
<dbReference type="SUPFAM" id="SSF103473">
    <property type="entry name" value="MFS general substrate transporter"/>
    <property type="match status" value="1"/>
</dbReference>
<reference evidence="12 13" key="1">
    <citation type="submission" date="2019-08" db="EMBL/GenBank/DDBJ databases">
        <title>Complete genome sequence of Terriglobus albidus strain ORNL.</title>
        <authorList>
            <person name="Podar M."/>
        </authorList>
    </citation>
    <scope>NUCLEOTIDE SEQUENCE [LARGE SCALE GENOMIC DNA]</scope>
    <source>
        <strain evidence="12 13">ORNL</strain>
    </source>
</reference>
<dbReference type="FunFam" id="1.20.1250.20:FF:000122">
    <property type="entry name" value="D-xylose transporter XylE"/>
    <property type="match status" value="1"/>
</dbReference>
<dbReference type="EMBL" id="CP042806">
    <property type="protein sequence ID" value="QEE29558.1"/>
    <property type="molecule type" value="Genomic_DNA"/>
</dbReference>
<keyword evidence="6 10" id="KW-0812">Transmembrane</keyword>
<dbReference type="InterPro" id="IPR047984">
    <property type="entry name" value="XylE-like"/>
</dbReference>
<feature type="transmembrane region" description="Helical" evidence="10">
    <location>
        <begin position="408"/>
        <end position="430"/>
    </location>
</feature>
<evidence type="ECO:0000256" key="5">
    <source>
        <dbReference type="ARBA" id="ARBA00022597"/>
    </source>
</evidence>
<evidence type="ECO:0000259" key="11">
    <source>
        <dbReference type="PROSITE" id="PS50850"/>
    </source>
</evidence>
<feature type="transmembrane region" description="Helical" evidence="10">
    <location>
        <begin position="117"/>
        <end position="138"/>
    </location>
</feature>
<sequence length="476" mass="51108">MHGPIEVATTGSSVEAEKTTYVWGIAIAAALGGLLFGYDWVVIGGARAFYEVYFHLTSANLVGWANSCALVGCLAGSLIAGSLADRFGRKPVLLVSALLFAVSSILTGWAYTFTSFIAWRIAGGVAIGLSSNVSPLYIAEVSPSSLRGRLVSLNQFAIVVGILLAQLVNWLVARPIPEHASIDVLFSSWNVQNGWRWMFSALVIPSAIFALASLWLPESPRWLAARGRQEDAQRTLQRVGGKTYAQAELANIDRTLHFEHKVATSLWKELAIPAVRRVLLVGIALAVLQQWTGINVLFNYAAEVYRNAGYGANDIFLNIVITGTINLVFTIAAVFLIDRIGRRKLMIFGCAGIAISHVLCAMAYRAGMGGIAVLVLTLSAIGCYALTLAPVTWVLISEIFPQRVRAQGVSIAVSALWIASFALTYSFPILNRRLGTAWVFAGYGAICVLGGILVATSVTETKGRSLEEIEAGVLQG</sequence>
<dbReference type="PRINTS" id="PR00171">
    <property type="entry name" value="SUGRTRNSPORT"/>
</dbReference>
<evidence type="ECO:0000256" key="9">
    <source>
        <dbReference type="RuleBase" id="RU003346"/>
    </source>
</evidence>
<keyword evidence="4" id="KW-1003">Cell membrane</keyword>
<dbReference type="Gene3D" id="1.20.1250.20">
    <property type="entry name" value="MFS general substrate transporter like domains"/>
    <property type="match status" value="1"/>
</dbReference>
<evidence type="ECO:0000256" key="2">
    <source>
        <dbReference type="ARBA" id="ARBA00010992"/>
    </source>
</evidence>
<dbReference type="InterPro" id="IPR005828">
    <property type="entry name" value="MFS_sugar_transport-like"/>
</dbReference>
<dbReference type="InterPro" id="IPR005829">
    <property type="entry name" value="Sugar_transporter_CS"/>
</dbReference>
<evidence type="ECO:0000256" key="8">
    <source>
        <dbReference type="ARBA" id="ARBA00023136"/>
    </source>
</evidence>
<dbReference type="RefSeq" id="WP_147648750.1">
    <property type="nucleotide sequence ID" value="NZ_CP042806.1"/>
</dbReference>
<dbReference type="NCBIfam" id="TIGR00879">
    <property type="entry name" value="SP"/>
    <property type="match status" value="1"/>
</dbReference>
<feature type="transmembrane region" description="Helical" evidence="10">
    <location>
        <begin position="61"/>
        <end position="80"/>
    </location>
</feature>
<evidence type="ECO:0000256" key="7">
    <source>
        <dbReference type="ARBA" id="ARBA00022989"/>
    </source>
</evidence>
<feature type="transmembrane region" description="Helical" evidence="10">
    <location>
        <begin position="195"/>
        <end position="216"/>
    </location>
</feature>
<feature type="transmembrane region" description="Helical" evidence="10">
    <location>
        <begin position="436"/>
        <end position="455"/>
    </location>
</feature>
<keyword evidence="3 9" id="KW-0813">Transport</keyword>
<dbReference type="Pfam" id="PF00083">
    <property type="entry name" value="Sugar_tr"/>
    <property type="match status" value="1"/>
</dbReference>
<keyword evidence="13" id="KW-1185">Reference proteome</keyword>
<dbReference type="PANTHER" id="PTHR48020:SF12">
    <property type="entry name" value="PROTON MYO-INOSITOL COTRANSPORTER"/>
    <property type="match status" value="1"/>
</dbReference>
<evidence type="ECO:0000256" key="10">
    <source>
        <dbReference type="SAM" id="Phobius"/>
    </source>
</evidence>
<dbReference type="InterPro" id="IPR036259">
    <property type="entry name" value="MFS_trans_sf"/>
</dbReference>
<dbReference type="InterPro" id="IPR020846">
    <property type="entry name" value="MFS_dom"/>
</dbReference>